<protein>
    <submittedName>
        <fullName evidence="1">Uncharacterized protein</fullName>
    </submittedName>
</protein>
<reference evidence="1 2" key="1">
    <citation type="submission" date="2019-10" db="EMBL/GenBank/DDBJ databases">
        <authorList>
            <person name="Karimi E."/>
        </authorList>
    </citation>
    <scope>NUCLEOTIDE SEQUENCE [LARGE SCALE GENOMIC DNA]</scope>
    <source>
        <strain evidence="1">Sphingobacterium sp. 8BC</strain>
    </source>
</reference>
<evidence type="ECO:0000313" key="2">
    <source>
        <dbReference type="Proteomes" id="UP000432350"/>
    </source>
</evidence>
<organism evidence="1 2">
    <name type="scientific">Sphingobacterium multivorum</name>
    <dbReference type="NCBI Taxonomy" id="28454"/>
    <lineage>
        <taxon>Bacteria</taxon>
        <taxon>Pseudomonadati</taxon>
        <taxon>Bacteroidota</taxon>
        <taxon>Sphingobacteriia</taxon>
        <taxon>Sphingobacteriales</taxon>
        <taxon>Sphingobacteriaceae</taxon>
        <taxon>Sphingobacterium</taxon>
    </lineage>
</organism>
<dbReference type="AlphaFoldDB" id="A0A654DN34"/>
<evidence type="ECO:0000313" key="1">
    <source>
        <dbReference type="EMBL" id="VXD05784.1"/>
    </source>
</evidence>
<gene>
    <name evidence="1" type="ORF">SPHINGO8BC_60696</name>
</gene>
<dbReference type="EMBL" id="CABWMV010000025">
    <property type="protein sequence ID" value="VXD05784.1"/>
    <property type="molecule type" value="Genomic_DNA"/>
</dbReference>
<accession>A0A654DN34</accession>
<sequence length="45" mass="5118">MRFAPAIVQQSTDGTQYKIAFMDEIIPILFFHKTAGLLEAFLSEK</sequence>
<name>A0A654DN34_SPHMU</name>
<proteinExistence type="predicted"/>
<dbReference type="Proteomes" id="UP000432350">
    <property type="component" value="Unassembled WGS sequence"/>
</dbReference>